<dbReference type="EMBL" id="CP022112">
    <property type="protein sequence ID" value="ASG24376.1"/>
    <property type="molecule type" value="Genomic_DNA"/>
</dbReference>
<sequence>MSVEGPVLRWPRNTPEVCVPPSLFGTITAYIEAQGGGQGLFPTPIGGFDIVRSFKERMRMRQVYKPSICVVVQGAKEIALGADTLRYGAMECLAIGMTLPATGHIVEASPDAPYTGLTLELDVAMIRDVLEQLEMPPAPPASSRPCLFVRRVDEPLAECVLRLLRMCETPKAIPILFPSVMREICYWLLSGPNGGELCKLAEPESNAARVAKALHLMHKDITRTLRMEELAEVARMSLSSFHQHFKAMTSMTPLQFQKQLRLLEARRLMVTEDTNVSEAAYQVGYESASQFSREYSRMFGVAPKRDVMNHRRLYSEYVGRRVQMA</sequence>
<dbReference type="SMART" id="SM00342">
    <property type="entry name" value="HTH_ARAC"/>
    <property type="match status" value="1"/>
</dbReference>
<keyword evidence="1" id="KW-0805">Transcription regulation</keyword>
<dbReference type="Pfam" id="PF06719">
    <property type="entry name" value="AraC_N"/>
    <property type="match status" value="1"/>
</dbReference>
<dbReference type="Gene3D" id="1.10.10.60">
    <property type="entry name" value="Homeodomain-like"/>
    <property type="match status" value="2"/>
</dbReference>
<keyword evidence="3" id="KW-0804">Transcription</keyword>
<feature type="domain" description="HTH araC/xylS-type" evidence="4">
    <location>
        <begin position="211"/>
        <end position="309"/>
    </location>
</feature>
<dbReference type="PROSITE" id="PS00041">
    <property type="entry name" value="HTH_ARAC_FAMILY_1"/>
    <property type="match status" value="1"/>
</dbReference>
<dbReference type="KEGG" id="nao:Y958_26180"/>
<name>A0A248K0T9_9PROT</name>
<dbReference type="InterPro" id="IPR018062">
    <property type="entry name" value="HTH_AraC-typ_CS"/>
</dbReference>
<dbReference type="PANTHER" id="PTHR43436">
    <property type="entry name" value="ARAC-FAMILY TRANSCRIPTIONAL REGULATOR"/>
    <property type="match status" value="1"/>
</dbReference>
<dbReference type="GO" id="GO:0043565">
    <property type="term" value="F:sequence-specific DNA binding"/>
    <property type="evidence" value="ECO:0007669"/>
    <property type="project" value="InterPro"/>
</dbReference>
<keyword evidence="2" id="KW-0238">DNA-binding</keyword>
<dbReference type="InterPro" id="IPR009057">
    <property type="entry name" value="Homeodomain-like_sf"/>
</dbReference>
<dbReference type="AlphaFoldDB" id="A0A248K0T9"/>
<gene>
    <name evidence="5" type="ORF">Y958_26180</name>
</gene>
<evidence type="ECO:0000256" key="3">
    <source>
        <dbReference type="ARBA" id="ARBA00023163"/>
    </source>
</evidence>
<organism evidence="5 6">
    <name type="scientific">Nitrospirillum viridazoti CBAmc</name>
    <dbReference type="NCBI Taxonomy" id="1441467"/>
    <lineage>
        <taxon>Bacteria</taxon>
        <taxon>Pseudomonadati</taxon>
        <taxon>Pseudomonadota</taxon>
        <taxon>Alphaproteobacteria</taxon>
        <taxon>Rhodospirillales</taxon>
        <taxon>Azospirillaceae</taxon>
        <taxon>Nitrospirillum</taxon>
        <taxon>Nitrospirillum viridazoti</taxon>
    </lineage>
</organism>
<evidence type="ECO:0000256" key="2">
    <source>
        <dbReference type="ARBA" id="ARBA00023125"/>
    </source>
</evidence>
<evidence type="ECO:0000313" key="6">
    <source>
        <dbReference type="Proteomes" id="UP000197153"/>
    </source>
</evidence>
<proteinExistence type="predicted"/>
<evidence type="ECO:0000313" key="5">
    <source>
        <dbReference type="EMBL" id="ASG24376.1"/>
    </source>
</evidence>
<keyword evidence="6" id="KW-1185">Reference proteome</keyword>
<dbReference type="PROSITE" id="PS01124">
    <property type="entry name" value="HTH_ARAC_FAMILY_2"/>
    <property type="match status" value="1"/>
</dbReference>
<dbReference type="PANTHER" id="PTHR43436:SF1">
    <property type="entry name" value="TRANSCRIPTIONAL REGULATORY PROTEIN"/>
    <property type="match status" value="1"/>
</dbReference>
<accession>A0A248K0T9</accession>
<dbReference type="SUPFAM" id="SSF46689">
    <property type="entry name" value="Homeodomain-like"/>
    <property type="match status" value="2"/>
</dbReference>
<dbReference type="InterPro" id="IPR009594">
    <property type="entry name" value="Tscrpt_reg_HTH_AraC_N"/>
</dbReference>
<protein>
    <submittedName>
        <fullName evidence="5">AraC family transcriptional regulator</fullName>
    </submittedName>
</protein>
<reference evidence="5 6" key="1">
    <citation type="submission" date="2017-06" db="EMBL/GenBank/DDBJ databases">
        <title>Complete genome sequence of Nitrospirillum amazonense strain CBAmC, an endophytic nitrogen-fixing and plant growth-promoting bacterium, isolated from sugarcane.</title>
        <authorList>
            <person name="Schwab S."/>
            <person name="dos Santos Teixeira K.R."/>
            <person name="Simoes Araujo J.L."/>
            <person name="Soares Vidal M."/>
            <person name="Borges de Freitas H.R."/>
            <person name="Rivello Crivelaro A.L."/>
            <person name="Bueno de Camargo Nunes A."/>
            <person name="dos Santos C.M."/>
            <person name="Palmeira da Silva Rosa D."/>
            <person name="da Silva Padilha D."/>
            <person name="da Silva E."/>
            <person name="Araujo Terra L."/>
            <person name="Soares Mendes V."/>
            <person name="Farinelli L."/>
            <person name="Magalhaes Cruz L."/>
            <person name="Baldani J.I."/>
        </authorList>
    </citation>
    <scope>NUCLEOTIDE SEQUENCE [LARGE SCALE GENOMIC DNA]</scope>
    <source>
        <strain evidence="5 6">CBAmC</strain>
    </source>
</reference>
<evidence type="ECO:0000256" key="1">
    <source>
        <dbReference type="ARBA" id="ARBA00023015"/>
    </source>
</evidence>
<dbReference type="Pfam" id="PF12833">
    <property type="entry name" value="HTH_18"/>
    <property type="match status" value="1"/>
</dbReference>
<dbReference type="Proteomes" id="UP000197153">
    <property type="component" value="Chromosome 3"/>
</dbReference>
<evidence type="ECO:0000259" key="4">
    <source>
        <dbReference type="PROSITE" id="PS01124"/>
    </source>
</evidence>
<dbReference type="GO" id="GO:0003700">
    <property type="term" value="F:DNA-binding transcription factor activity"/>
    <property type="evidence" value="ECO:0007669"/>
    <property type="project" value="InterPro"/>
</dbReference>
<dbReference type="InterPro" id="IPR018060">
    <property type="entry name" value="HTH_AraC"/>
</dbReference>